<evidence type="ECO:0000256" key="1">
    <source>
        <dbReference type="SAM" id="MobiDB-lite"/>
    </source>
</evidence>
<dbReference type="AlphaFoldDB" id="A0A8J0UEI4"/>
<evidence type="ECO:0000259" key="3">
    <source>
        <dbReference type="Pfam" id="PF23058"/>
    </source>
</evidence>
<dbReference type="OrthoDB" id="10064617at2759"/>
<dbReference type="PANTHER" id="PTHR22639">
    <property type="entry name" value="GAG-RELATED PROTEIN"/>
    <property type="match status" value="1"/>
</dbReference>
<feature type="domain" description="Zinc finger CCHC" evidence="3">
    <location>
        <begin position="249"/>
        <end position="320"/>
    </location>
</feature>
<dbReference type="InterPro" id="IPR057811">
    <property type="entry name" value="RBD_ZCCHC3_2nd"/>
</dbReference>
<dbReference type="Pfam" id="PF23058">
    <property type="entry name" value="RBD_ZCCHC3_2nd"/>
    <property type="match status" value="1"/>
</dbReference>
<dbReference type="GO" id="GO:0002218">
    <property type="term" value="P:activation of innate immune response"/>
    <property type="evidence" value="ECO:0007669"/>
    <property type="project" value="InterPro"/>
</dbReference>
<dbReference type="GO" id="GO:0003723">
    <property type="term" value="F:RNA binding"/>
    <property type="evidence" value="ECO:0007669"/>
    <property type="project" value="InterPro"/>
</dbReference>
<dbReference type="GO" id="GO:0003690">
    <property type="term" value="F:double-stranded DNA binding"/>
    <property type="evidence" value="ECO:0007669"/>
    <property type="project" value="InterPro"/>
</dbReference>
<dbReference type="InterPro" id="IPR057810">
    <property type="entry name" value="RBD_ZCCHC3_1st"/>
</dbReference>
<evidence type="ECO:0000313" key="4">
    <source>
        <dbReference type="Proteomes" id="UP000186698"/>
    </source>
</evidence>
<dbReference type="Proteomes" id="UP000186698">
    <property type="component" value="Chromosome 2S"/>
</dbReference>
<organism evidence="4 5">
    <name type="scientific">Xenopus laevis</name>
    <name type="common">African clawed frog</name>
    <dbReference type="NCBI Taxonomy" id="8355"/>
    <lineage>
        <taxon>Eukaryota</taxon>
        <taxon>Metazoa</taxon>
        <taxon>Chordata</taxon>
        <taxon>Craniata</taxon>
        <taxon>Vertebrata</taxon>
        <taxon>Euteleostomi</taxon>
        <taxon>Amphibia</taxon>
        <taxon>Batrachia</taxon>
        <taxon>Anura</taxon>
        <taxon>Pipoidea</taxon>
        <taxon>Pipidae</taxon>
        <taxon>Xenopodinae</taxon>
        <taxon>Xenopus</taxon>
        <taxon>Xenopus</taxon>
    </lineage>
</organism>
<name>A0A8J0UEI4_XENLA</name>
<dbReference type="GeneID" id="108710055"/>
<dbReference type="PANTHER" id="PTHR22639:SF4">
    <property type="entry name" value="ZINC FINGER CCHC DOMAIN-CONTAINING PROTEIN 3"/>
    <property type="match status" value="1"/>
</dbReference>
<dbReference type="Pfam" id="PF23057">
    <property type="entry name" value="RBD_ZCCHC3_1st"/>
    <property type="match status" value="1"/>
</dbReference>
<keyword evidence="4" id="KW-1185">Reference proteome</keyword>
<feature type="domain" description="Zinc finger CCHC" evidence="2">
    <location>
        <begin position="158"/>
        <end position="234"/>
    </location>
</feature>
<feature type="compositionally biased region" description="Polar residues" evidence="1">
    <location>
        <begin position="1"/>
        <end position="11"/>
    </location>
</feature>
<dbReference type="KEGG" id="xla:108710055"/>
<evidence type="ECO:0000313" key="5">
    <source>
        <dbReference type="RefSeq" id="XP_018105916.1"/>
    </source>
</evidence>
<accession>A0A8J0UEI4</accession>
<reference evidence="4" key="1">
    <citation type="submission" date="2024-06" db="UniProtKB">
        <authorList>
            <consortium name="RefSeq"/>
        </authorList>
    </citation>
    <scope>NUCLEOTIDE SEQUENCE [LARGE SCALE GENOMIC DNA]</scope>
    <source>
        <strain evidence="4">J_2021</strain>
    </source>
</reference>
<proteinExistence type="predicted"/>
<sequence length="405" mass="45831">MDTMENVSEATECNMHPGLDRSDVHGLGDEVVSPLHAALNELSLVDGAQGIDSEVTFPCVSSIAYDSCMATDLDDNGNDMEQTCPFLKYKPEDVPPSKGKLKHSQSPTSVSHDLAQVNMSVPQVAQSSLLPSPCKWDIRLNKARLEEEGPCPDPFKPRNVVRFCWIGEYERSSDRSLIICKFLLESTVFQPKDIFAVINLPGQEYEVYFHETEYYQKFWSLYQEPRTMDVLKSFSVVPIARPGVKGMMIYFTDVNIHPEDILLWLKQHCIVLTPLIRRRDRFGDWTGAWRVHVKLKLKGQVYQHLPATFFIGSERGDVVYQGQPRYCYKCDSRTHFSRQCSNQKSNPYNKVGLPPTTSGSLGKTQPEFWKGVVTQPAGSSKLFSAEDFPELGAVVQHTKARPRMV</sequence>
<protein>
    <submittedName>
        <fullName evidence="5">Uncharacterized protein LOC108710055</fullName>
    </submittedName>
</protein>
<reference evidence="5" key="2">
    <citation type="submission" date="2025-08" db="UniProtKB">
        <authorList>
            <consortium name="RefSeq"/>
        </authorList>
    </citation>
    <scope>IDENTIFICATION</scope>
    <source>
        <strain evidence="5">J_2021</strain>
        <tissue evidence="5">Erythrocytes</tissue>
    </source>
</reference>
<feature type="region of interest" description="Disordered" evidence="1">
    <location>
        <begin position="1"/>
        <end position="21"/>
    </location>
</feature>
<dbReference type="RefSeq" id="XP_018105916.1">
    <property type="nucleotide sequence ID" value="XM_018250427.2"/>
</dbReference>
<evidence type="ECO:0000259" key="2">
    <source>
        <dbReference type="Pfam" id="PF23057"/>
    </source>
</evidence>
<dbReference type="InterPro" id="IPR042509">
    <property type="entry name" value="ZCCHC3"/>
</dbReference>
<gene>
    <name evidence="5" type="primary">LOC108710055</name>
</gene>